<comment type="caution">
    <text evidence="2">The sequence shown here is derived from an EMBL/GenBank/DDBJ whole genome shotgun (WGS) entry which is preliminary data.</text>
</comment>
<dbReference type="EMBL" id="JBEQCT010000003">
    <property type="protein sequence ID" value="MFM2485161.1"/>
    <property type="molecule type" value="Genomic_DNA"/>
</dbReference>
<evidence type="ECO:0000259" key="1">
    <source>
        <dbReference type="PROSITE" id="PS51186"/>
    </source>
</evidence>
<dbReference type="Proteomes" id="UP001629953">
    <property type="component" value="Unassembled WGS sequence"/>
</dbReference>
<dbReference type="PROSITE" id="PS51186">
    <property type="entry name" value="GNAT"/>
    <property type="match status" value="1"/>
</dbReference>
<keyword evidence="2" id="KW-0012">Acyltransferase</keyword>
<keyword evidence="2" id="KW-0808">Transferase</keyword>
<dbReference type="EC" id="2.3.1.-" evidence="2"/>
<evidence type="ECO:0000313" key="2">
    <source>
        <dbReference type="EMBL" id="MFM2485161.1"/>
    </source>
</evidence>
<keyword evidence="3" id="KW-1185">Reference proteome</keyword>
<sequence>MSITLVPAESFEYVQNLFQYYIYDMSEYTGWPPYGDGTFEVHDSVTGLSDYWTKPNHFPYLIKVDGEIAGFSLVRKYPEDDECFDMGQFFVLRKYKRKGIGEQAFKLSVSKHPGKWITRVLPSNTGAKEFWLKAIKAIASTKIVIETELYKNTEMEFIRYGV</sequence>
<name>A0ABW9G674_9GAMM</name>
<feature type="domain" description="N-acetyltransferase" evidence="1">
    <location>
        <begin position="1"/>
        <end position="162"/>
    </location>
</feature>
<dbReference type="RefSeq" id="WP_408623377.1">
    <property type="nucleotide sequence ID" value="NZ_JBEQCT010000003.1"/>
</dbReference>
<dbReference type="Gene3D" id="3.40.630.30">
    <property type="match status" value="1"/>
</dbReference>
<dbReference type="Pfam" id="PF00583">
    <property type="entry name" value="Acetyltransf_1"/>
    <property type="match status" value="1"/>
</dbReference>
<accession>A0ABW9G674</accession>
<organism evidence="2 3">
    <name type="scientific">Celerinatantimonas yamalensis</name>
    <dbReference type="NCBI Taxonomy" id="559956"/>
    <lineage>
        <taxon>Bacteria</taxon>
        <taxon>Pseudomonadati</taxon>
        <taxon>Pseudomonadota</taxon>
        <taxon>Gammaproteobacteria</taxon>
        <taxon>Celerinatantimonadaceae</taxon>
        <taxon>Celerinatantimonas</taxon>
    </lineage>
</organism>
<gene>
    <name evidence="2" type="ORF">ABUE30_08805</name>
</gene>
<dbReference type="InterPro" id="IPR000182">
    <property type="entry name" value="GNAT_dom"/>
</dbReference>
<protein>
    <submittedName>
        <fullName evidence="2">GNAT family N-acetyltransferase</fullName>
        <ecNumber evidence="2">2.3.1.-</ecNumber>
    </submittedName>
</protein>
<dbReference type="InterPro" id="IPR016181">
    <property type="entry name" value="Acyl_CoA_acyltransferase"/>
</dbReference>
<evidence type="ECO:0000313" key="3">
    <source>
        <dbReference type="Proteomes" id="UP001629953"/>
    </source>
</evidence>
<reference evidence="2 3" key="1">
    <citation type="journal article" date="2013" name="Int. J. Syst. Evol. Microbiol.">
        <title>Celerinatantimonas yamalensis sp. nov., a cold-adapted diazotrophic bacterium from a cold permafrost brine.</title>
        <authorList>
            <person name="Shcherbakova V."/>
            <person name="Chuvilskaya N."/>
            <person name="Rivkina E."/>
            <person name="Demidov N."/>
            <person name="Uchaeva V."/>
            <person name="Suetin S."/>
            <person name="Suzina N."/>
            <person name="Gilichinsky D."/>
        </authorList>
    </citation>
    <scope>NUCLEOTIDE SEQUENCE [LARGE SCALE GENOMIC DNA]</scope>
    <source>
        <strain evidence="2 3">C7</strain>
    </source>
</reference>
<dbReference type="GO" id="GO:0016746">
    <property type="term" value="F:acyltransferase activity"/>
    <property type="evidence" value="ECO:0007669"/>
    <property type="project" value="UniProtKB-KW"/>
</dbReference>
<proteinExistence type="predicted"/>
<dbReference type="SUPFAM" id="SSF55729">
    <property type="entry name" value="Acyl-CoA N-acyltransferases (Nat)"/>
    <property type="match status" value="1"/>
</dbReference>
<dbReference type="CDD" id="cd04301">
    <property type="entry name" value="NAT_SF"/>
    <property type="match status" value="1"/>
</dbReference>